<organism evidence="1 2">
    <name type="scientific">Brassica carinata</name>
    <name type="common">Ethiopian mustard</name>
    <name type="synonym">Abyssinian cabbage</name>
    <dbReference type="NCBI Taxonomy" id="52824"/>
    <lineage>
        <taxon>Eukaryota</taxon>
        <taxon>Viridiplantae</taxon>
        <taxon>Streptophyta</taxon>
        <taxon>Embryophyta</taxon>
        <taxon>Tracheophyta</taxon>
        <taxon>Spermatophyta</taxon>
        <taxon>Magnoliopsida</taxon>
        <taxon>eudicotyledons</taxon>
        <taxon>Gunneridae</taxon>
        <taxon>Pentapetalae</taxon>
        <taxon>rosids</taxon>
        <taxon>malvids</taxon>
        <taxon>Brassicales</taxon>
        <taxon>Brassicaceae</taxon>
        <taxon>Brassiceae</taxon>
        <taxon>Brassica</taxon>
    </lineage>
</organism>
<evidence type="ECO:0000313" key="1">
    <source>
        <dbReference type="EMBL" id="KAG2276356.1"/>
    </source>
</evidence>
<reference evidence="1 2" key="1">
    <citation type="submission" date="2020-02" db="EMBL/GenBank/DDBJ databases">
        <authorList>
            <person name="Ma Q."/>
            <person name="Huang Y."/>
            <person name="Song X."/>
            <person name="Pei D."/>
        </authorList>
    </citation>
    <scope>NUCLEOTIDE SEQUENCE [LARGE SCALE GENOMIC DNA]</scope>
    <source>
        <strain evidence="1">Sxm20200214</strain>
        <tissue evidence="1">Leaf</tissue>
    </source>
</reference>
<dbReference type="AlphaFoldDB" id="A0A8X7QUG6"/>
<accession>A0A8X7QUG6</accession>
<evidence type="ECO:0000313" key="2">
    <source>
        <dbReference type="Proteomes" id="UP000886595"/>
    </source>
</evidence>
<protein>
    <submittedName>
        <fullName evidence="1">Uncharacterized protein</fullName>
    </submittedName>
</protein>
<comment type="caution">
    <text evidence="1">The sequence shown here is derived from an EMBL/GenBank/DDBJ whole genome shotgun (WGS) entry which is preliminary data.</text>
</comment>
<gene>
    <name evidence="1" type="ORF">Bca52824_058911</name>
</gene>
<dbReference type="EMBL" id="JAAMPC010000012">
    <property type="protein sequence ID" value="KAG2276356.1"/>
    <property type="molecule type" value="Genomic_DNA"/>
</dbReference>
<dbReference type="Proteomes" id="UP000886595">
    <property type="component" value="Unassembled WGS sequence"/>
</dbReference>
<sequence length="68" mass="8186">MMDPCYSEMKQHKRKYDWLFAVADANNGIPNKCACGQSIVVETCEQGRRYYVYKVFEVIMFYQYYTFN</sequence>
<proteinExistence type="predicted"/>
<keyword evidence="2" id="KW-1185">Reference proteome</keyword>
<name>A0A8X7QUG6_BRACI</name>